<dbReference type="EMBL" id="JRRC01016833">
    <property type="protein sequence ID" value="KHF97764.1"/>
    <property type="molecule type" value="Genomic_DNA"/>
</dbReference>
<keyword evidence="1" id="KW-0378">Hydrolase</keyword>
<protein>
    <submittedName>
        <fullName evidence="1">Putative cytosol aminopeptidase</fullName>
    </submittedName>
</protein>
<reference evidence="2" key="1">
    <citation type="submission" date="2014-09" db="EMBL/GenBank/DDBJ databases">
        <authorList>
            <person name="Mudge J."/>
            <person name="Ramaraj T."/>
            <person name="Lindquist I.E."/>
            <person name="Bharti A.K."/>
            <person name="Sundararajan A."/>
            <person name="Cameron C.T."/>
            <person name="Woodward J.E."/>
            <person name="May G.D."/>
            <person name="Brubaker C."/>
            <person name="Broadhvest J."/>
            <person name="Wilkins T.A."/>
        </authorList>
    </citation>
    <scope>NUCLEOTIDE SEQUENCE</scope>
    <source>
        <strain evidence="2">cv. AKA8401</strain>
    </source>
</reference>
<name>A0A0B0MAL3_GOSAR</name>
<keyword evidence="1" id="KW-0645">Protease</keyword>
<sequence length="39" mass="4479">MIKNQRNLVWIGGKPKLSISRPVPIIIVRDHVRDIGIDM</sequence>
<keyword evidence="2" id="KW-1185">Reference proteome</keyword>
<evidence type="ECO:0000313" key="2">
    <source>
        <dbReference type="Proteomes" id="UP000032142"/>
    </source>
</evidence>
<accession>A0A0B0MAL3</accession>
<dbReference type="Proteomes" id="UP000032142">
    <property type="component" value="Unassembled WGS sequence"/>
</dbReference>
<gene>
    <name evidence="1" type="ORF">F383_37095</name>
</gene>
<dbReference type="AlphaFoldDB" id="A0A0B0MAL3"/>
<organism evidence="1 2">
    <name type="scientific">Gossypium arboreum</name>
    <name type="common">Tree cotton</name>
    <name type="synonym">Gossypium nanking</name>
    <dbReference type="NCBI Taxonomy" id="29729"/>
    <lineage>
        <taxon>Eukaryota</taxon>
        <taxon>Viridiplantae</taxon>
        <taxon>Streptophyta</taxon>
        <taxon>Embryophyta</taxon>
        <taxon>Tracheophyta</taxon>
        <taxon>Spermatophyta</taxon>
        <taxon>Magnoliopsida</taxon>
        <taxon>eudicotyledons</taxon>
        <taxon>Gunneridae</taxon>
        <taxon>Pentapetalae</taxon>
        <taxon>rosids</taxon>
        <taxon>malvids</taxon>
        <taxon>Malvales</taxon>
        <taxon>Malvaceae</taxon>
        <taxon>Malvoideae</taxon>
        <taxon>Gossypium</taxon>
    </lineage>
</organism>
<keyword evidence="1" id="KW-0031">Aminopeptidase</keyword>
<evidence type="ECO:0000313" key="1">
    <source>
        <dbReference type="EMBL" id="KHF97764.1"/>
    </source>
</evidence>
<dbReference type="GO" id="GO:0004177">
    <property type="term" value="F:aminopeptidase activity"/>
    <property type="evidence" value="ECO:0007669"/>
    <property type="project" value="UniProtKB-KW"/>
</dbReference>
<proteinExistence type="predicted"/>
<comment type="caution">
    <text evidence="1">The sequence shown here is derived from an EMBL/GenBank/DDBJ whole genome shotgun (WGS) entry which is preliminary data.</text>
</comment>